<dbReference type="EMBL" id="BOON01000028">
    <property type="protein sequence ID" value="GII23385.1"/>
    <property type="molecule type" value="Genomic_DNA"/>
</dbReference>
<evidence type="ECO:0000313" key="5">
    <source>
        <dbReference type="Proteomes" id="UP000599074"/>
    </source>
</evidence>
<dbReference type="Pfam" id="PF00440">
    <property type="entry name" value="TetR_N"/>
    <property type="match status" value="1"/>
</dbReference>
<dbReference type="AlphaFoldDB" id="A0A8J3TL67"/>
<dbReference type="InterPro" id="IPR001647">
    <property type="entry name" value="HTH_TetR"/>
</dbReference>
<dbReference type="InterPro" id="IPR009057">
    <property type="entry name" value="Homeodomain-like_sf"/>
</dbReference>
<evidence type="ECO:0000256" key="2">
    <source>
        <dbReference type="PROSITE-ProRule" id="PRU00335"/>
    </source>
</evidence>
<gene>
    <name evidence="4" type="ORF">Pme01_29820</name>
</gene>
<name>A0A8J3TL67_9ACTN</name>
<accession>A0A8J3TL67</accession>
<organism evidence="4 5">
    <name type="scientific">Planosporangium mesophilum</name>
    <dbReference type="NCBI Taxonomy" id="689768"/>
    <lineage>
        <taxon>Bacteria</taxon>
        <taxon>Bacillati</taxon>
        <taxon>Actinomycetota</taxon>
        <taxon>Actinomycetes</taxon>
        <taxon>Micromonosporales</taxon>
        <taxon>Micromonosporaceae</taxon>
        <taxon>Planosporangium</taxon>
    </lineage>
</organism>
<sequence>MTTVASARTRLAAGTSDDVGAFRQRLLDGLAGSIVEVGYRNTTVAEIVRRARTSRRTFYEHFSDKEACFVTLLTDSNAETVRQISAAVDPGAPWASQVRQAVEAWIASAESAPAITLSWIRDVPALGAPARRLQRDMMEAFIVMIQTLCDTEEWRAAGAGPVSRQLTVLLLGGLRELIATTVEDGGQISDVTEVAVQASIALLGPRG</sequence>
<feature type="domain" description="HTH tetR-type" evidence="3">
    <location>
        <begin position="20"/>
        <end position="80"/>
    </location>
</feature>
<evidence type="ECO:0000256" key="1">
    <source>
        <dbReference type="ARBA" id="ARBA00023125"/>
    </source>
</evidence>
<protein>
    <submittedName>
        <fullName evidence="4">TetR family transcriptional regulator</fullName>
    </submittedName>
</protein>
<dbReference type="PANTHER" id="PTHR30055">
    <property type="entry name" value="HTH-TYPE TRANSCRIPTIONAL REGULATOR RUTR"/>
    <property type="match status" value="1"/>
</dbReference>
<dbReference type="Gene3D" id="1.10.357.10">
    <property type="entry name" value="Tetracycline Repressor, domain 2"/>
    <property type="match status" value="1"/>
</dbReference>
<evidence type="ECO:0000259" key="3">
    <source>
        <dbReference type="PROSITE" id="PS50977"/>
    </source>
</evidence>
<keyword evidence="5" id="KW-1185">Reference proteome</keyword>
<dbReference type="GO" id="GO:0000976">
    <property type="term" value="F:transcription cis-regulatory region binding"/>
    <property type="evidence" value="ECO:0007669"/>
    <property type="project" value="TreeGrafter"/>
</dbReference>
<keyword evidence="1 2" id="KW-0238">DNA-binding</keyword>
<feature type="DNA-binding region" description="H-T-H motif" evidence="2">
    <location>
        <begin position="43"/>
        <end position="62"/>
    </location>
</feature>
<proteinExistence type="predicted"/>
<dbReference type="Proteomes" id="UP000599074">
    <property type="component" value="Unassembled WGS sequence"/>
</dbReference>
<reference evidence="4" key="1">
    <citation type="submission" date="2021-01" db="EMBL/GenBank/DDBJ databases">
        <title>Whole genome shotgun sequence of Planosporangium mesophilum NBRC 109066.</title>
        <authorList>
            <person name="Komaki H."/>
            <person name="Tamura T."/>
        </authorList>
    </citation>
    <scope>NUCLEOTIDE SEQUENCE</scope>
    <source>
        <strain evidence="4">NBRC 109066</strain>
    </source>
</reference>
<dbReference type="GO" id="GO:0003700">
    <property type="term" value="F:DNA-binding transcription factor activity"/>
    <property type="evidence" value="ECO:0007669"/>
    <property type="project" value="TreeGrafter"/>
</dbReference>
<evidence type="ECO:0000313" key="4">
    <source>
        <dbReference type="EMBL" id="GII23385.1"/>
    </source>
</evidence>
<comment type="caution">
    <text evidence="4">The sequence shown here is derived from an EMBL/GenBank/DDBJ whole genome shotgun (WGS) entry which is preliminary data.</text>
</comment>
<dbReference type="PANTHER" id="PTHR30055:SF187">
    <property type="entry name" value="TRANSCRIPTIONAL REGULATORY PROTEIN"/>
    <property type="match status" value="1"/>
</dbReference>
<dbReference type="PROSITE" id="PS50977">
    <property type="entry name" value="HTH_TETR_2"/>
    <property type="match status" value="1"/>
</dbReference>
<dbReference type="InterPro" id="IPR050109">
    <property type="entry name" value="HTH-type_TetR-like_transc_reg"/>
</dbReference>
<dbReference type="SUPFAM" id="SSF46689">
    <property type="entry name" value="Homeodomain-like"/>
    <property type="match status" value="1"/>
</dbReference>